<proteinExistence type="inferred from homology"/>
<comment type="subunit">
    <text evidence="5">Monomer.</text>
</comment>
<dbReference type="NCBIfam" id="NF012229">
    <property type="entry name" value="bla_class_B_core"/>
    <property type="match status" value="1"/>
</dbReference>
<dbReference type="InterPro" id="IPR050855">
    <property type="entry name" value="NDM-1-like"/>
</dbReference>
<reference evidence="14 15" key="1">
    <citation type="submission" date="2020-07" db="EMBL/GenBank/DDBJ databases">
        <title>Moheibacter lacus sp. nov., a member of the family Flavobacteriaceae isolated from freshwater lake sediment.</title>
        <authorList>
            <person name="Liu Y."/>
        </authorList>
    </citation>
    <scope>NUCLEOTIDE SEQUENCE [LARGE SCALE GENOMIC DNA]</scope>
    <source>
        <strain evidence="14 15">BDHS18</strain>
    </source>
</reference>
<keyword evidence="15" id="KW-1185">Reference proteome</keyword>
<evidence type="ECO:0000256" key="8">
    <source>
        <dbReference type="ARBA" id="ARBA00022729"/>
    </source>
</evidence>
<dbReference type="GO" id="GO:0008270">
    <property type="term" value="F:zinc ion binding"/>
    <property type="evidence" value="ECO:0007669"/>
    <property type="project" value="InterPro"/>
</dbReference>
<dbReference type="GO" id="GO:0017001">
    <property type="term" value="P:antibiotic catabolic process"/>
    <property type="evidence" value="ECO:0007669"/>
    <property type="project" value="InterPro"/>
</dbReference>
<comment type="caution">
    <text evidence="14">The sequence shown here is derived from an EMBL/GenBank/DDBJ whole genome shotgun (WGS) entry which is preliminary data.</text>
</comment>
<dbReference type="GO" id="GO:0046677">
    <property type="term" value="P:response to antibiotic"/>
    <property type="evidence" value="ECO:0007669"/>
    <property type="project" value="UniProtKB-KW"/>
</dbReference>
<evidence type="ECO:0000256" key="4">
    <source>
        <dbReference type="ARBA" id="ARBA00005250"/>
    </source>
</evidence>
<evidence type="ECO:0000256" key="11">
    <source>
        <dbReference type="ARBA" id="ARBA00022833"/>
    </source>
</evidence>
<comment type="cofactor">
    <cofactor evidence="2">
        <name>Zn(2+)</name>
        <dbReference type="ChEBI" id="CHEBI:29105"/>
    </cofactor>
</comment>
<evidence type="ECO:0000256" key="2">
    <source>
        <dbReference type="ARBA" id="ARBA00001947"/>
    </source>
</evidence>
<dbReference type="EMBL" id="JACDZE010000001">
    <property type="protein sequence ID" value="MBA5629376.1"/>
    <property type="molecule type" value="Genomic_DNA"/>
</dbReference>
<dbReference type="PANTHER" id="PTHR42951">
    <property type="entry name" value="METALLO-BETA-LACTAMASE DOMAIN-CONTAINING"/>
    <property type="match status" value="1"/>
</dbReference>
<keyword evidence="8" id="KW-0732">Signal</keyword>
<sequence>MKPISLILLLITIFSCTKQIQPSTKQYTIYESKNLTVIKLSENVYQHISYLQTDDFGKVPCNGMIVVDNGEAAVFDTPTDRESSKELIEFLQALNFKIKSVTATHFHEDCIGGLDEFHKIGVPSYANKMTIDLLKNETKNIPQNGIDKEFTLKVGNKKVYLNYFGEGHTRDNIVVYFPEEEVLFGGCLIKEMNATKGYLGDANENAWSETVQKIKVKYPNLKIVIPGHGKRGGMELLDYTIQLFQ</sequence>
<dbReference type="InterPro" id="IPR058199">
    <property type="entry name" value="BlaB//VIM/IMP-1"/>
</dbReference>
<dbReference type="GO" id="GO:0042597">
    <property type="term" value="C:periplasmic space"/>
    <property type="evidence" value="ECO:0007669"/>
    <property type="project" value="UniProtKB-SubCell"/>
</dbReference>
<dbReference type="SUPFAM" id="SSF56281">
    <property type="entry name" value="Metallo-hydrolase/oxidoreductase"/>
    <property type="match status" value="1"/>
</dbReference>
<keyword evidence="10 14" id="KW-0378">Hydrolase</keyword>
<dbReference type="Gene3D" id="3.60.15.10">
    <property type="entry name" value="Ribonuclease Z/Hydroxyacylglutathione hydrolase-like"/>
    <property type="match status" value="1"/>
</dbReference>
<dbReference type="NCBIfam" id="NF033088">
    <property type="entry name" value="bla_subclass_B1"/>
    <property type="match status" value="1"/>
</dbReference>
<dbReference type="PROSITE" id="PS51257">
    <property type="entry name" value="PROKAR_LIPOPROTEIN"/>
    <property type="match status" value="1"/>
</dbReference>
<dbReference type="Proteomes" id="UP000552241">
    <property type="component" value="Unassembled WGS sequence"/>
</dbReference>
<evidence type="ECO:0000256" key="6">
    <source>
        <dbReference type="ARBA" id="ARBA00012865"/>
    </source>
</evidence>
<feature type="domain" description="Metallo-beta-lactamase" evidence="13">
    <location>
        <begin position="60"/>
        <end position="228"/>
    </location>
</feature>
<evidence type="ECO:0000256" key="12">
    <source>
        <dbReference type="ARBA" id="ARBA00023251"/>
    </source>
</evidence>
<dbReference type="PROSITE" id="PS00744">
    <property type="entry name" value="BETA_LACTAMASE_B_2"/>
    <property type="match status" value="1"/>
</dbReference>
<dbReference type="CDD" id="cd16302">
    <property type="entry name" value="CcrA-like_MBL-B1"/>
    <property type="match status" value="1"/>
</dbReference>
<evidence type="ECO:0000256" key="1">
    <source>
        <dbReference type="ARBA" id="ARBA00001526"/>
    </source>
</evidence>
<evidence type="ECO:0000256" key="7">
    <source>
        <dbReference type="ARBA" id="ARBA00022723"/>
    </source>
</evidence>
<keyword evidence="9" id="KW-0574">Periplasm</keyword>
<protein>
    <recommendedName>
        <fullName evidence="6">beta-lactamase</fullName>
        <ecNumber evidence="6">3.5.2.6</ecNumber>
    </recommendedName>
</protein>
<evidence type="ECO:0000256" key="3">
    <source>
        <dbReference type="ARBA" id="ARBA00004418"/>
    </source>
</evidence>
<accession>A0A838ZNR7</accession>
<dbReference type="GO" id="GO:0008800">
    <property type="term" value="F:beta-lactamase activity"/>
    <property type="evidence" value="ECO:0007669"/>
    <property type="project" value="UniProtKB-EC"/>
</dbReference>
<evidence type="ECO:0000256" key="5">
    <source>
        <dbReference type="ARBA" id="ARBA00011245"/>
    </source>
</evidence>
<dbReference type="AlphaFoldDB" id="A0A838ZNR7"/>
<keyword evidence="12" id="KW-0046">Antibiotic resistance</keyword>
<dbReference type="RefSeq" id="WP_182042932.1">
    <property type="nucleotide sequence ID" value="NZ_JACDZE010000001.1"/>
</dbReference>
<keyword evidence="7" id="KW-0479">Metal-binding</keyword>
<dbReference type="Pfam" id="PF00753">
    <property type="entry name" value="Lactamase_B"/>
    <property type="match status" value="1"/>
</dbReference>
<dbReference type="EC" id="3.5.2.6" evidence="6"/>
<dbReference type="PANTHER" id="PTHR42951:SF4">
    <property type="entry name" value="ACYL-COENZYME A THIOESTERASE MBLAC2"/>
    <property type="match status" value="1"/>
</dbReference>
<evidence type="ECO:0000256" key="9">
    <source>
        <dbReference type="ARBA" id="ARBA00022764"/>
    </source>
</evidence>
<dbReference type="InterPro" id="IPR036866">
    <property type="entry name" value="RibonucZ/Hydroxyglut_hydro"/>
</dbReference>
<evidence type="ECO:0000259" key="13">
    <source>
        <dbReference type="SMART" id="SM00849"/>
    </source>
</evidence>
<name>A0A838ZNR7_9FLAO</name>
<gene>
    <name evidence="14" type="primary">bla</name>
    <name evidence="14" type="ORF">HU137_06270</name>
</gene>
<dbReference type="InterPro" id="IPR001018">
    <property type="entry name" value="Beta-lactamase_class-B_CS"/>
</dbReference>
<organism evidence="14 15">
    <name type="scientific">Moheibacter lacus</name>
    <dbReference type="NCBI Taxonomy" id="2745851"/>
    <lineage>
        <taxon>Bacteria</taxon>
        <taxon>Pseudomonadati</taxon>
        <taxon>Bacteroidota</taxon>
        <taxon>Flavobacteriia</taxon>
        <taxon>Flavobacteriales</taxon>
        <taxon>Weeksellaceae</taxon>
        <taxon>Moheibacter</taxon>
    </lineage>
</organism>
<comment type="catalytic activity">
    <reaction evidence="1">
        <text>a beta-lactam + H2O = a substituted beta-amino acid</text>
        <dbReference type="Rhea" id="RHEA:20401"/>
        <dbReference type="ChEBI" id="CHEBI:15377"/>
        <dbReference type="ChEBI" id="CHEBI:35627"/>
        <dbReference type="ChEBI" id="CHEBI:140347"/>
        <dbReference type="EC" id="3.5.2.6"/>
    </reaction>
</comment>
<evidence type="ECO:0000313" key="14">
    <source>
        <dbReference type="EMBL" id="MBA5629376.1"/>
    </source>
</evidence>
<evidence type="ECO:0000256" key="10">
    <source>
        <dbReference type="ARBA" id="ARBA00022801"/>
    </source>
</evidence>
<evidence type="ECO:0000313" key="15">
    <source>
        <dbReference type="Proteomes" id="UP000552241"/>
    </source>
</evidence>
<dbReference type="InterPro" id="IPR001279">
    <property type="entry name" value="Metallo-B-lactamas"/>
</dbReference>
<comment type="similarity">
    <text evidence="4">Belongs to the metallo-beta-lactamase superfamily. Class-B beta-lactamase family.</text>
</comment>
<dbReference type="SMART" id="SM00849">
    <property type="entry name" value="Lactamase_B"/>
    <property type="match status" value="1"/>
</dbReference>
<keyword evidence="11" id="KW-0862">Zinc</keyword>
<comment type="subcellular location">
    <subcellularLocation>
        <location evidence="3">Periplasm</location>
    </subcellularLocation>
</comment>